<evidence type="ECO:0000313" key="9">
    <source>
        <dbReference type="EMBL" id="MVA76051.1"/>
    </source>
</evidence>
<keyword evidence="5 8" id="KW-1133">Transmembrane helix</keyword>
<comment type="caution">
    <text evidence="9">The sequence shown here is derived from an EMBL/GenBank/DDBJ whole genome shotgun (WGS) entry which is preliminary data.</text>
</comment>
<feature type="transmembrane region" description="Helical" evidence="8">
    <location>
        <begin position="166"/>
        <end position="186"/>
    </location>
</feature>
<keyword evidence="6 8" id="KW-0472">Membrane</keyword>
<comment type="subcellular location">
    <subcellularLocation>
        <location evidence="1">Cell membrane</location>
        <topology evidence="1">Multi-pass membrane protein</topology>
    </subcellularLocation>
</comment>
<keyword evidence="2" id="KW-1003">Cell membrane</keyword>
<dbReference type="PANTHER" id="PTHR22926">
    <property type="entry name" value="PHOSPHO-N-ACETYLMURAMOYL-PENTAPEPTIDE-TRANSFERASE"/>
    <property type="match status" value="1"/>
</dbReference>
<keyword evidence="7" id="KW-0460">Magnesium</keyword>
<feature type="transmembrane region" description="Helical" evidence="8">
    <location>
        <begin position="316"/>
        <end position="336"/>
    </location>
</feature>
<feature type="transmembrane region" description="Helical" evidence="8">
    <location>
        <begin position="342"/>
        <end position="360"/>
    </location>
</feature>
<protein>
    <submittedName>
        <fullName evidence="9">Undecaprenyl/decaprenyl-phosphate alpha-N-acetylglucosaminyl 1-phosphate transferase</fullName>
    </submittedName>
</protein>
<sequence>MREYLLVLLVAAGATYLLSGLCRRVALRLGAVARVRDRDVHVVPIPYFGGVAMVAGVAAAFLVAARLPFLGSQPLVTHDAAYVLLAALVICGVGVLDDLFEMSALVKLAGQVLAAGIVVINGVRMMWIPLPDRIISLDDITSIAITVFFIVLCTNAVNFVDGLDGLATGVVAIGALAFFTYCYTLTRDQDLVRATTSGLIAVAIAGVCLGFLPHNWFPAQMFMGDSGSMLLGLLLATSTISLTGQFDFAQLENGPGGGGVLPAYLPLVLPVAILALPLLDVVLAWTRRTIAGRWWFVPDKQHLHHRLLQRGHSHRGAVALLYLWSALISFGVVAVGLSRSPFVLLGVVVLTLLAVVLTVVRPLPRDRGAAPRPGVG</sequence>
<evidence type="ECO:0000256" key="8">
    <source>
        <dbReference type="SAM" id="Phobius"/>
    </source>
</evidence>
<reference evidence="9 10" key="1">
    <citation type="submission" date="2019-12" db="EMBL/GenBank/DDBJ databases">
        <title>Auraticoccus cholistani sp. nov., an actinomycete isolated from soil of Cholistan desert.</title>
        <authorList>
            <person name="Cheema M.T."/>
        </authorList>
    </citation>
    <scope>NUCLEOTIDE SEQUENCE [LARGE SCALE GENOMIC DNA]</scope>
    <source>
        <strain evidence="9 10">F435</strain>
    </source>
</reference>
<evidence type="ECO:0000256" key="2">
    <source>
        <dbReference type="ARBA" id="ARBA00022475"/>
    </source>
</evidence>
<dbReference type="AlphaFoldDB" id="A0A6A9UTQ1"/>
<accession>A0A6A9UTQ1</accession>
<evidence type="ECO:0000256" key="7">
    <source>
        <dbReference type="PIRSR" id="PIRSR600715-1"/>
    </source>
</evidence>
<dbReference type="CDD" id="cd06853">
    <property type="entry name" value="GT_WecA_like"/>
    <property type="match status" value="1"/>
</dbReference>
<dbReference type="GO" id="GO:0044038">
    <property type="term" value="P:cell wall macromolecule biosynthetic process"/>
    <property type="evidence" value="ECO:0007669"/>
    <property type="project" value="TreeGrafter"/>
</dbReference>
<feature type="transmembrane region" description="Helical" evidence="8">
    <location>
        <begin position="263"/>
        <end position="285"/>
    </location>
</feature>
<evidence type="ECO:0000313" key="10">
    <source>
        <dbReference type="Proteomes" id="UP000435304"/>
    </source>
</evidence>
<dbReference type="GO" id="GO:0071555">
    <property type="term" value="P:cell wall organization"/>
    <property type="evidence" value="ECO:0007669"/>
    <property type="project" value="TreeGrafter"/>
</dbReference>
<dbReference type="Proteomes" id="UP000435304">
    <property type="component" value="Unassembled WGS sequence"/>
</dbReference>
<feature type="transmembrane region" description="Helical" evidence="8">
    <location>
        <begin position="198"/>
        <end position="217"/>
    </location>
</feature>
<name>A0A6A9UTQ1_9ACTN</name>
<keyword evidence="3 9" id="KW-0808">Transferase</keyword>
<keyword evidence="7" id="KW-0479">Metal-binding</keyword>
<feature type="transmembrane region" description="Helical" evidence="8">
    <location>
        <begin position="108"/>
        <end position="128"/>
    </location>
</feature>
<feature type="transmembrane region" description="Helical" evidence="8">
    <location>
        <begin position="140"/>
        <end position="160"/>
    </location>
</feature>
<dbReference type="GO" id="GO:0005886">
    <property type="term" value="C:plasma membrane"/>
    <property type="evidence" value="ECO:0007669"/>
    <property type="project" value="UniProtKB-SubCell"/>
</dbReference>
<evidence type="ECO:0000256" key="5">
    <source>
        <dbReference type="ARBA" id="ARBA00022989"/>
    </source>
</evidence>
<proteinExistence type="predicted"/>
<feature type="transmembrane region" description="Helical" evidence="8">
    <location>
        <begin position="79"/>
        <end position="96"/>
    </location>
</feature>
<dbReference type="GO" id="GO:0046872">
    <property type="term" value="F:metal ion binding"/>
    <property type="evidence" value="ECO:0007669"/>
    <property type="project" value="UniProtKB-KW"/>
</dbReference>
<feature type="transmembrane region" description="Helical" evidence="8">
    <location>
        <begin position="46"/>
        <end position="67"/>
    </location>
</feature>
<evidence type="ECO:0000256" key="6">
    <source>
        <dbReference type="ARBA" id="ARBA00023136"/>
    </source>
</evidence>
<keyword evidence="10" id="KW-1185">Reference proteome</keyword>
<comment type="cofactor">
    <cofactor evidence="7">
        <name>Mg(2+)</name>
        <dbReference type="ChEBI" id="CHEBI:18420"/>
    </cofactor>
</comment>
<evidence type="ECO:0000256" key="1">
    <source>
        <dbReference type="ARBA" id="ARBA00004651"/>
    </source>
</evidence>
<keyword evidence="4 8" id="KW-0812">Transmembrane</keyword>
<feature type="binding site" evidence="7">
    <location>
        <position position="158"/>
    </location>
    <ligand>
        <name>Mg(2+)</name>
        <dbReference type="ChEBI" id="CHEBI:18420"/>
    </ligand>
</feature>
<evidence type="ECO:0000256" key="3">
    <source>
        <dbReference type="ARBA" id="ARBA00022679"/>
    </source>
</evidence>
<dbReference type="InterPro" id="IPR000715">
    <property type="entry name" value="Glycosyl_transferase_4"/>
</dbReference>
<dbReference type="GO" id="GO:0016780">
    <property type="term" value="F:phosphotransferase activity, for other substituted phosphate groups"/>
    <property type="evidence" value="ECO:0007669"/>
    <property type="project" value="InterPro"/>
</dbReference>
<organism evidence="9 10">
    <name type="scientific">Auraticoccus cholistanensis</name>
    <dbReference type="NCBI Taxonomy" id="2656650"/>
    <lineage>
        <taxon>Bacteria</taxon>
        <taxon>Bacillati</taxon>
        <taxon>Actinomycetota</taxon>
        <taxon>Actinomycetes</taxon>
        <taxon>Propionibacteriales</taxon>
        <taxon>Propionibacteriaceae</taxon>
        <taxon>Auraticoccus</taxon>
    </lineage>
</organism>
<gene>
    <name evidence="9" type="ORF">GC722_08445</name>
</gene>
<evidence type="ECO:0000256" key="4">
    <source>
        <dbReference type="ARBA" id="ARBA00022692"/>
    </source>
</evidence>
<dbReference type="PANTHER" id="PTHR22926:SF3">
    <property type="entry name" value="UNDECAPRENYL-PHOSPHATE ALPHA-N-ACETYLGLUCOSAMINYL 1-PHOSPHATE TRANSFERASE"/>
    <property type="match status" value="1"/>
</dbReference>
<dbReference type="GO" id="GO:0009103">
    <property type="term" value="P:lipopolysaccharide biosynthetic process"/>
    <property type="evidence" value="ECO:0007669"/>
    <property type="project" value="TreeGrafter"/>
</dbReference>
<feature type="binding site" evidence="7">
    <location>
        <position position="225"/>
    </location>
    <ligand>
        <name>Mg(2+)</name>
        <dbReference type="ChEBI" id="CHEBI:18420"/>
    </ligand>
</feature>
<dbReference type="EMBL" id="WPCU01000005">
    <property type="protein sequence ID" value="MVA76051.1"/>
    <property type="molecule type" value="Genomic_DNA"/>
</dbReference>
<dbReference type="RefSeq" id="WP_156609504.1">
    <property type="nucleotide sequence ID" value="NZ_WPCU01000005.1"/>
</dbReference>
<dbReference type="Pfam" id="PF00953">
    <property type="entry name" value="Glycos_transf_4"/>
    <property type="match status" value="1"/>
</dbReference>